<feature type="domain" description="VWFA" evidence="1">
    <location>
        <begin position="80"/>
        <end position="256"/>
    </location>
</feature>
<accession>A0A6P1MAI2</accession>
<dbReference type="Proteomes" id="UP000464954">
    <property type="component" value="Chromosome"/>
</dbReference>
<gene>
    <name evidence="2" type="ORF">GT409_11825</name>
</gene>
<dbReference type="SUPFAM" id="SSF53300">
    <property type="entry name" value="vWA-like"/>
    <property type="match status" value="1"/>
</dbReference>
<evidence type="ECO:0000313" key="2">
    <source>
        <dbReference type="EMBL" id="QHI70103.1"/>
    </source>
</evidence>
<dbReference type="RefSeq" id="WP_160629282.1">
    <property type="nucleotide sequence ID" value="NZ_CP047593.1"/>
</dbReference>
<dbReference type="EMBL" id="CP047593">
    <property type="protein sequence ID" value="QHI70103.1"/>
    <property type="molecule type" value="Genomic_DNA"/>
</dbReference>
<dbReference type="PANTHER" id="PTHR33608">
    <property type="entry name" value="BLL2464 PROTEIN"/>
    <property type="match status" value="1"/>
</dbReference>
<dbReference type="PANTHER" id="PTHR33608:SF6">
    <property type="entry name" value="BLL2464 PROTEIN"/>
    <property type="match status" value="1"/>
</dbReference>
<dbReference type="SMART" id="SM00327">
    <property type="entry name" value="VWA"/>
    <property type="match status" value="1"/>
</dbReference>
<dbReference type="InterPro" id="IPR002035">
    <property type="entry name" value="VWF_A"/>
</dbReference>
<evidence type="ECO:0000259" key="1">
    <source>
        <dbReference type="SMART" id="SM00327"/>
    </source>
</evidence>
<sequence>MNQTSNHKELLKKVRRIEIKTRHAVNDVFAGRYHSTFKGRGMEFDEVREYVPGDDIRSIDWNVTARTGVPHIKKFVEEREMTVMLMVDISGSNDFGSTPQLKRDLAAEVAAMLAFSATRNNDRIGLILFSDQVEKYIPPRKGPRHVLRIIKEVLSHEPQSTGTDAAPALDYLNHTQSRKAVTFLISDFIFPINCERPLKITARRHDLIAVAIGDNRERALPAAGLVEWRDPETGGRVLVDTSSAAVRRELLLAQEERIENLHRTLRRAGIDIIELFAGQPYDKPFIKFFRTRSSRR</sequence>
<dbReference type="KEGG" id="taer:GT409_11825"/>
<dbReference type="Gene3D" id="3.40.50.410">
    <property type="entry name" value="von Willebrand factor, type A domain"/>
    <property type="match status" value="1"/>
</dbReference>
<dbReference type="AlphaFoldDB" id="A0A6P1MAI2"/>
<protein>
    <submittedName>
        <fullName evidence="2">DUF58 domain-containing protein</fullName>
    </submittedName>
</protein>
<dbReference type="InterPro" id="IPR002881">
    <property type="entry name" value="DUF58"/>
</dbReference>
<dbReference type="Pfam" id="PF01882">
    <property type="entry name" value="DUF58"/>
    <property type="match status" value="1"/>
</dbReference>
<evidence type="ECO:0000313" key="3">
    <source>
        <dbReference type="Proteomes" id="UP000464954"/>
    </source>
</evidence>
<organism evidence="2 3">
    <name type="scientific">Tichowtungia aerotolerans</name>
    <dbReference type="NCBI Taxonomy" id="2697043"/>
    <lineage>
        <taxon>Bacteria</taxon>
        <taxon>Pseudomonadati</taxon>
        <taxon>Kiritimatiellota</taxon>
        <taxon>Tichowtungiia</taxon>
        <taxon>Tichowtungiales</taxon>
        <taxon>Tichowtungiaceae</taxon>
        <taxon>Tichowtungia</taxon>
    </lineage>
</organism>
<keyword evidence="3" id="KW-1185">Reference proteome</keyword>
<dbReference type="InterPro" id="IPR036465">
    <property type="entry name" value="vWFA_dom_sf"/>
</dbReference>
<proteinExistence type="predicted"/>
<name>A0A6P1MAI2_9BACT</name>
<reference evidence="2 3" key="1">
    <citation type="submission" date="2020-01" db="EMBL/GenBank/DDBJ databases">
        <title>Ponticoccus aerotolerans gen. nov., sp. nov., an anaerobic bacterium and proposal of Ponticoccusceae fam. nov., Ponticoccusles ord. nov. and Ponticoccuse classis nov. in the phylum Kiritimatiellaeota.</title>
        <authorList>
            <person name="Zhou L.Y."/>
            <person name="Du Z.J."/>
        </authorList>
    </citation>
    <scope>NUCLEOTIDE SEQUENCE [LARGE SCALE GENOMIC DNA]</scope>
    <source>
        <strain evidence="2 3">S-5007</strain>
    </source>
</reference>